<evidence type="ECO:0000313" key="2">
    <source>
        <dbReference type="Proteomes" id="UP001341840"/>
    </source>
</evidence>
<dbReference type="EMBL" id="JASCZI010186913">
    <property type="protein sequence ID" value="MED6190798.1"/>
    <property type="molecule type" value="Genomic_DNA"/>
</dbReference>
<evidence type="ECO:0000313" key="1">
    <source>
        <dbReference type="EMBL" id="MED6190798.1"/>
    </source>
</evidence>
<keyword evidence="2" id="KW-1185">Reference proteome</keyword>
<gene>
    <name evidence="1" type="ORF">PIB30_109528</name>
</gene>
<dbReference type="Proteomes" id="UP001341840">
    <property type="component" value="Unassembled WGS sequence"/>
</dbReference>
<reference evidence="1 2" key="1">
    <citation type="journal article" date="2023" name="Plants (Basel)">
        <title>Bridging the Gap: Combining Genomics and Transcriptomics Approaches to Understand Stylosanthes scabra, an Orphan Legume from the Brazilian Caatinga.</title>
        <authorList>
            <person name="Ferreira-Neto J.R.C."/>
            <person name="da Silva M.D."/>
            <person name="Binneck E."/>
            <person name="de Melo N.F."/>
            <person name="da Silva R.H."/>
            <person name="de Melo A.L.T.M."/>
            <person name="Pandolfi V."/>
            <person name="Bustamante F.O."/>
            <person name="Brasileiro-Vidal A.C."/>
            <person name="Benko-Iseppon A.M."/>
        </authorList>
    </citation>
    <scope>NUCLEOTIDE SEQUENCE [LARGE SCALE GENOMIC DNA]</scope>
    <source>
        <tissue evidence="1">Leaves</tissue>
    </source>
</reference>
<name>A0ABU6X1E7_9FABA</name>
<proteinExistence type="predicted"/>
<feature type="non-terminal residue" evidence="1">
    <location>
        <position position="1"/>
    </location>
</feature>
<protein>
    <submittedName>
        <fullName evidence="1">Uncharacterized protein</fullName>
    </submittedName>
</protein>
<organism evidence="1 2">
    <name type="scientific">Stylosanthes scabra</name>
    <dbReference type="NCBI Taxonomy" id="79078"/>
    <lineage>
        <taxon>Eukaryota</taxon>
        <taxon>Viridiplantae</taxon>
        <taxon>Streptophyta</taxon>
        <taxon>Embryophyta</taxon>
        <taxon>Tracheophyta</taxon>
        <taxon>Spermatophyta</taxon>
        <taxon>Magnoliopsida</taxon>
        <taxon>eudicotyledons</taxon>
        <taxon>Gunneridae</taxon>
        <taxon>Pentapetalae</taxon>
        <taxon>rosids</taxon>
        <taxon>fabids</taxon>
        <taxon>Fabales</taxon>
        <taxon>Fabaceae</taxon>
        <taxon>Papilionoideae</taxon>
        <taxon>50 kb inversion clade</taxon>
        <taxon>dalbergioids sensu lato</taxon>
        <taxon>Dalbergieae</taxon>
        <taxon>Pterocarpus clade</taxon>
        <taxon>Stylosanthes</taxon>
    </lineage>
</organism>
<sequence length="70" mass="8357">YELGSNVTCLDHDETWKTWPSLGNMDVGHVWLCLAKRDHDDCLPSFLPWRAPCTCHVWPKFDTWFKRDFM</sequence>
<comment type="caution">
    <text evidence="1">The sequence shown here is derived from an EMBL/GenBank/DDBJ whole genome shotgun (WGS) entry which is preliminary data.</text>
</comment>
<accession>A0ABU6X1E7</accession>